<dbReference type="CDD" id="cd24152">
    <property type="entry name" value="ASKHA_NBD_ROK-like"/>
    <property type="match status" value="1"/>
</dbReference>
<gene>
    <name evidence="2" type="ORF">AWN73_06360</name>
</gene>
<comment type="caution">
    <text evidence="2">The sequence shown here is derived from an EMBL/GenBank/DDBJ whole genome shotgun (WGS) entry which is preliminary data.</text>
</comment>
<dbReference type="Gene3D" id="3.30.420.40">
    <property type="match status" value="2"/>
</dbReference>
<dbReference type="RefSeq" id="WP_043662261.1">
    <property type="nucleotide sequence ID" value="NZ_JSEG01000003.1"/>
</dbReference>
<evidence type="ECO:0000256" key="1">
    <source>
        <dbReference type="ARBA" id="ARBA00006479"/>
    </source>
</evidence>
<dbReference type="AlphaFoldDB" id="A0A0A6PTI1"/>
<dbReference type="EMBL" id="LRDH01000173">
    <property type="protein sequence ID" value="PPV11925.1"/>
    <property type="molecule type" value="Genomic_DNA"/>
</dbReference>
<dbReference type="InterPro" id="IPR000600">
    <property type="entry name" value="ROK"/>
</dbReference>
<dbReference type="Pfam" id="PF00480">
    <property type="entry name" value="ROK"/>
    <property type="match status" value="1"/>
</dbReference>
<comment type="similarity">
    <text evidence="1">Belongs to the ROK (NagC/XylR) family.</text>
</comment>
<evidence type="ECO:0000313" key="3">
    <source>
        <dbReference type="Proteomes" id="UP000238081"/>
    </source>
</evidence>
<proteinExistence type="inferred from homology"/>
<reference evidence="2 3" key="1">
    <citation type="submission" date="2016-01" db="EMBL/GenBank/DDBJ databases">
        <title>Characterization of the Clostridium difficile lineages that are prevalent in Hong Kong and China.</title>
        <authorList>
            <person name="Kwok J.S.-L."/>
            <person name="Lam W.-Y."/>
            <person name="Ip M."/>
            <person name="Chan T.-F."/>
            <person name="Hawkey P.M."/>
            <person name="Tsui S.K.-W."/>
        </authorList>
    </citation>
    <scope>NUCLEOTIDE SEQUENCE [LARGE SCALE GENOMIC DNA]</scope>
    <source>
        <strain evidence="2 3">300064</strain>
    </source>
</reference>
<evidence type="ECO:0000313" key="2">
    <source>
        <dbReference type="EMBL" id="PPV11925.1"/>
    </source>
</evidence>
<dbReference type="PANTHER" id="PTHR18964:SF170">
    <property type="entry name" value="SUGAR KINASE"/>
    <property type="match status" value="1"/>
</dbReference>
<dbReference type="InterPro" id="IPR043129">
    <property type="entry name" value="ATPase_NBD"/>
</dbReference>
<organism evidence="2 3">
    <name type="scientific">Clostridium butyricum</name>
    <dbReference type="NCBI Taxonomy" id="1492"/>
    <lineage>
        <taxon>Bacteria</taxon>
        <taxon>Bacillati</taxon>
        <taxon>Bacillota</taxon>
        <taxon>Clostridia</taxon>
        <taxon>Eubacteriales</taxon>
        <taxon>Clostridiaceae</taxon>
        <taxon>Clostridium</taxon>
    </lineage>
</organism>
<dbReference type="Proteomes" id="UP000238081">
    <property type="component" value="Unassembled WGS sequence"/>
</dbReference>
<dbReference type="SUPFAM" id="SSF53067">
    <property type="entry name" value="Actin-like ATPase domain"/>
    <property type="match status" value="1"/>
</dbReference>
<accession>A0A0A6PTI1</accession>
<protein>
    <submittedName>
        <fullName evidence="2">Transcriptional regulator</fullName>
    </submittedName>
</protein>
<sequence>MNNYMVFDIGGSSVKWSVIEGEGKILQSGSIKIASNISDFFNGLAEITNNMKKEFDVKGIAISAPGAVDSETGVIGGLSAIPYIHGPNFKEELNKLTGIKVEIENDANCAALGECWLGAGKDNKDLAFIVCGTGIGGSIVKDKKVHVGIHKHGGEFGYCSFDYEIDEEGIPKFKAWSQTGSTAGLANNVARLKGLEKGSISGIEVFEMCKNGDEIAIQEVNKYYYNMAIGIYNIQYIYDPEVIVLGGAISEREDYINEINKRLDYMMGTECGLEGTIKPLVKRCVYGNDANKLGALYNYLQKHSK</sequence>
<name>A0A0A6PTI1_CLOBU</name>
<dbReference type="PANTHER" id="PTHR18964">
    <property type="entry name" value="ROK (REPRESSOR, ORF, KINASE) FAMILY"/>
    <property type="match status" value="1"/>
</dbReference>